<evidence type="ECO:0008006" key="3">
    <source>
        <dbReference type="Google" id="ProtNLM"/>
    </source>
</evidence>
<dbReference type="Proteomes" id="UP000006055">
    <property type="component" value="Chromosome"/>
</dbReference>
<evidence type="ECO:0000313" key="2">
    <source>
        <dbReference type="Proteomes" id="UP000006055"/>
    </source>
</evidence>
<reference evidence="2" key="1">
    <citation type="submission" date="2012-06" db="EMBL/GenBank/DDBJ databases">
        <title>Complete sequence of chromosome of Desulfomonile tiedjei DSM 6799.</title>
        <authorList>
            <person name="Lucas S."/>
            <person name="Copeland A."/>
            <person name="Lapidus A."/>
            <person name="Glavina del Rio T."/>
            <person name="Dalin E."/>
            <person name="Tice H."/>
            <person name="Bruce D."/>
            <person name="Goodwin L."/>
            <person name="Pitluck S."/>
            <person name="Peters L."/>
            <person name="Ovchinnikova G."/>
            <person name="Zeytun A."/>
            <person name="Lu M."/>
            <person name="Kyrpides N."/>
            <person name="Mavromatis K."/>
            <person name="Ivanova N."/>
            <person name="Brettin T."/>
            <person name="Detter J.C."/>
            <person name="Han C."/>
            <person name="Larimer F."/>
            <person name="Land M."/>
            <person name="Hauser L."/>
            <person name="Markowitz V."/>
            <person name="Cheng J.-F."/>
            <person name="Hugenholtz P."/>
            <person name="Woyke T."/>
            <person name="Wu D."/>
            <person name="Spring S."/>
            <person name="Schroeder M."/>
            <person name="Brambilla E."/>
            <person name="Klenk H.-P."/>
            <person name="Eisen J.A."/>
        </authorList>
    </citation>
    <scope>NUCLEOTIDE SEQUENCE [LARGE SCALE GENOMIC DNA]</scope>
    <source>
        <strain evidence="2">ATCC 49306 / DSM 6799 / DCB-1</strain>
    </source>
</reference>
<accession>I4C227</accession>
<gene>
    <name evidence="1" type="ordered locus">Desti_0899</name>
</gene>
<proteinExistence type="predicted"/>
<dbReference type="Pfam" id="PF08803">
    <property type="entry name" value="ydhR"/>
    <property type="match status" value="1"/>
</dbReference>
<dbReference type="HOGENOM" id="CLU_148511_0_0_7"/>
<dbReference type="AlphaFoldDB" id="I4C227"/>
<dbReference type="InterPro" id="IPR014910">
    <property type="entry name" value="YdhR"/>
</dbReference>
<evidence type="ECO:0000313" key="1">
    <source>
        <dbReference type="EMBL" id="AFM23618.1"/>
    </source>
</evidence>
<protein>
    <recommendedName>
        <fullName evidence="3">Monooxygenase</fullName>
    </recommendedName>
</protein>
<sequence>MITALVQFKLPQPITVEKAKEIFLSTAPRYRDIDGLIRKYYLLSENGEVAGGVYLWRSHEDAEKLYTDAWRNLIAEKYSAEPTVQYFASPVIVDNLVGNIITDA</sequence>
<organism evidence="1 2">
    <name type="scientific">Desulfomonile tiedjei (strain ATCC 49306 / DSM 6799 / DCB-1)</name>
    <dbReference type="NCBI Taxonomy" id="706587"/>
    <lineage>
        <taxon>Bacteria</taxon>
        <taxon>Pseudomonadati</taxon>
        <taxon>Thermodesulfobacteriota</taxon>
        <taxon>Desulfomonilia</taxon>
        <taxon>Desulfomonilales</taxon>
        <taxon>Desulfomonilaceae</taxon>
        <taxon>Desulfomonile</taxon>
    </lineage>
</organism>
<dbReference type="InterPro" id="IPR011008">
    <property type="entry name" value="Dimeric_a/b-barrel"/>
</dbReference>
<dbReference type="KEGG" id="dti:Desti_0899"/>
<dbReference type="eggNOG" id="COG2329">
    <property type="taxonomic scope" value="Bacteria"/>
</dbReference>
<dbReference type="OrthoDB" id="2065010at2"/>
<dbReference type="Gene3D" id="3.30.70.100">
    <property type="match status" value="1"/>
</dbReference>
<name>I4C227_DESTA</name>
<keyword evidence="2" id="KW-1185">Reference proteome</keyword>
<dbReference type="RefSeq" id="WP_014808774.1">
    <property type="nucleotide sequence ID" value="NC_018025.1"/>
</dbReference>
<dbReference type="EMBL" id="CP003360">
    <property type="protein sequence ID" value="AFM23618.1"/>
    <property type="molecule type" value="Genomic_DNA"/>
</dbReference>
<dbReference type="SUPFAM" id="SSF54909">
    <property type="entry name" value="Dimeric alpha+beta barrel"/>
    <property type="match status" value="1"/>
</dbReference>